<dbReference type="Proteomes" id="UP000317716">
    <property type="component" value="Unassembled WGS sequence"/>
</dbReference>
<dbReference type="AlphaFoldDB" id="A0A538SJV5"/>
<sequence>MLLLHDPTVGHSIRSRIQALSPTAHHRWGKMSVDQMLWHCNQVLSTSLGDMQVVQRLPPFPVPILKLMLFHLPWPHGAPTAPEYKAEGPRAFEAERTQCLELIDRFTARKLEEGTWARSVFGALSGREWSCLHARHLDHHLRQFSA</sequence>
<proteinExistence type="predicted"/>
<gene>
    <name evidence="1" type="ORF">E6K72_10225</name>
</gene>
<dbReference type="Pfam" id="PF07606">
    <property type="entry name" value="DUF1569"/>
    <property type="match status" value="1"/>
</dbReference>
<protein>
    <submittedName>
        <fullName evidence="1">DUF1569 domain-containing protein</fullName>
    </submittedName>
</protein>
<organism evidence="1 2">
    <name type="scientific">Eiseniibacteriota bacterium</name>
    <dbReference type="NCBI Taxonomy" id="2212470"/>
    <lineage>
        <taxon>Bacteria</taxon>
        <taxon>Candidatus Eiseniibacteriota</taxon>
    </lineage>
</organism>
<evidence type="ECO:0000313" key="1">
    <source>
        <dbReference type="EMBL" id="TMQ51653.1"/>
    </source>
</evidence>
<name>A0A538SJV5_UNCEI</name>
<comment type="caution">
    <text evidence="1">The sequence shown here is derived from an EMBL/GenBank/DDBJ whole genome shotgun (WGS) entry which is preliminary data.</text>
</comment>
<reference evidence="1 2" key="1">
    <citation type="journal article" date="2019" name="Nat. Microbiol.">
        <title>Mediterranean grassland soil C-N compound turnover is dependent on rainfall and depth, and is mediated by genomically divergent microorganisms.</title>
        <authorList>
            <person name="Diamond S."/>
            <person name="Andeer P.F."/>
            <person name="Li Z."/>
            <person name="Crits-Christoph A."/>
            <person name="Burstein D."/>
            <person name="Anantharaman K."/>
            <person name="Lane K.R."/>
            <person name="Thomas B.C."/>
            <person name="Pan C."/>
            <person name="Northen T.R."/>
            <person name="Banfield J.F."/>
        </authorList>
    </citation>
    <scope>NUCLEOTIDE SEQUENCE [LARGE SCALE GENOMIC DNA]</scope>
    <source>
        <strain evidence="1">WS_2</strain>
    </source>
</reference>
<dbReference type="Gene3D" id="1.20.120.450">
    <property type="entry name" value="dinb family like domain"/>
    <property type="match status" value="1"/>
</dbReference>
<dbReference type="InterPro" id="IPR011463">
    <property type="entry name" value="DUF1569"/>
</dbReference>
<evidence type="ECO:0000313" key="2">
    <source>
        <dbReference type="Proteomes" id="UP000317716"/>
    </source>
</evidence>
<dbReference type="EMBL" id="VBOS01000365">
    <property type="protein sequence ID" value="TMQ51653.1"/>
    <property type="molecule type" value="Genomic_DNA"/>
</dbReference>
<dbReference type="InterPro" id="IPR034660">
    <property type="entry name" value="DinB/YfiT-like"/>
</dbReference>
<accession>A0A538SJV5</accession>